<comment type="caution">
    <text evidence="2">The sequence shown here is derived from an EMBL/GenBank/DDBJ whole genome shotgun (WGS) entry which is preliminary data.</text>
</comment>
<dbReference type="Pfam" id="PF12728">
    <property type="entry name" value="HTH_17"/>
    <property type="match status" value="1"/>
</dbReference>
<dbReference type="EMBL" id="JRYR02000001">
    <property type="protein sequence ID" value="OHX66720.1"/>
    <property type="molecule type" value="Genomic_DNA"/>
</dbReference>
<evidence type="ECO:0000313" key="2">
    <source>
        <dbReference type="EMBL" id="OHX66720.1"/>
    </source>
</evidence>
<gene>
    <name evidence="2" type="ORF">NH26_10305</name>
</gene>
<dbReference type="SUPFAM" id="SSF46955">
    <property type="entry name" value="Putative DNA-binding domain"/>
    <property type="match status" value="1"/>
</dbReference>
<dbReference type="Proteomes" id="UP000179797">
    <property type="component" value="Unassembled WGS sequence"/>
</dbReference>
<evidence type="ECO:0000259" key="1">
    <source>
        <dbReference type="Pfam" id="PF12728"/>
    </source>
</evidence>
<dbReference type="OrthoDB" id="1003442at2"/>
<dbReference type="RefSeq" id="WP_044229227.1">
    <property type="nucleotide sequence ID" value="NZ_JRYR02000001.1"/>
</dbReference>
<sequence>MNTELANPLDPFWKKIILLSQKVEELENEINQLKKIEDPDKQYTMGDVCQLMGLSRTTIYRYMNDENNPLPCNRVGRRTLFRYKELKKYFNL</sequence>
<dbReference type="InterPro" id="IPR009061">
    <property type="entry name" value="DNA-bd_dom_put_sf"/>
</dbReference>
<name>A0A1S1Z0D3_FLAPC</name>
<evidence type="ECO:0000313" key="3">
    <source>
        <dbReference type="Proteomes" id="UP000179797"/>
    </source>
</evidence>
<dbReference type="STRING" id="915059.NH26_10305"/>
<protein>
    <recommendedName>
        <fullName evidence="1">Helix-turn-helix domain-containing protein</fullName>
    </recommendedName>
</protein>
<keyword evidence="3" id="KW-1185">Reference proteome</keyword>
<dbReference type="InterPro" id="IPR041657">
    <property type="entry name" value="HTH_17"/>
</dbReference>
<feature type="domain" description="Helix-turn-helix" evidence="1">
    <location>
        <begin position="43"/>
        <end position="90"/>
    </location>
</feature>
<dbReference type="AlphaFoldDB" id="A0A1S1Z0D3"/>
<accession>A0A1S1Z0D3</accession>
<organism evidence="2 3">
    <name type="scientific">Flammeovirga pacifica</name>
    <dbReference type="NCBI Taxonomy" id="915059"/>
    <lineage>
        <taxon>Bacteria</taxon>
        <taxon>Pseudomonadati</taxon>
        <taxon>Bacteroidota</taxon>
        <taxon>Cytophagia</taxon>
        <taxon>Cytophagales</taxon>
        <taxon>Flammeovirgaceae</taxon>
        <taxon>Flammeovirga</taxon>
    </lineage>
</organism>
<proteinExistence type="predicted"/>
<reference evidence="2 3" key="1">
    <citation type="journal article" date="2012" name="Int. J. Syst. Evol. Microbiol.">
        <title>Flammeovirga pacifica sp. nov., isolated from deep-sea sediment.</title>
        <authorList>
            <person name="Xu H."/>
            <person name="Fu Y."/>
            <person name="Yang N."/>
            <person name="Ding Z."/>
            <person name="Lai Q."/>
            <person name="Zeng R."/>
        </authorList>
    </citation>
    <scope>NUCLEOTIDE SEQUENCE [LARGE SCALE GENOMIC DNA]</scope>
    <source>
        <strain evidence="3">DSM 24597 / LMG 26175 / WPAGA1</strain>
    </source>
</reference>